<dbReference type="EMBL" id="LIAE01009799">
    <property type="protein sequence ID" value="PAV68159.1"/>
    <property type="molecule type" value="Genomic_DNA"/>
</dbReference>
<dbReference type="STRING" id="2018661.A0A2A2K2W9"/>
<protein>
    <recommendedName>
        <fullName evidence="9">Zinc/iron permease</fullName>
    </recommendedName>
</protein>
<dbReference type="AlphaFoldDB" id="A0A2A2K2W9"/>
<dbReference type="InterPro" id="IPR003689">
    <property type="entry name" value="ZIP"/>
</dbReference>
<feature type="region of interest" description="Disordered" evidence="5">
    <location>
        <begin position="466"/>
        <end position="490"/>
    </location>
</feature>
<evidence type="ECO:0000256" key="1">
    <source>
        <dbReference type="ARBA" id="ARBA00004141"/>
    </source>
</evidence>
<comment type="caution">
    <text evidence="7">The sequence shown here is derived from an EMBL/GenBank/DDBJ whole genome shotgun (WGS) entry which is preliminary data.</text>
</comment>
<dbReference type="PANTHER" id="PTHR11040:SF219">
    <property type="entry name" value="ZRT (ZRT), IRT- (IRT-) LIKE PROTEIN TRANSPORTER"/>
    <property type="match status" value="1"/>
</dbReference>
<feature type="transmembrane region" description="Helical" evidence="6">
    <location>
        <begin position="50"/>
        <end position="72"/>
    </location>
</feature>
<feature type="transmembrane region" description="Helical" evidence="6">
    <location>
        <begin position="310"/>
        <end position="334"/>
    </location>
</feature>
<name>A0A2A2K2W9_9BILA</name>
<keyword evidence="4 6" id="KW-0472">Membrane</keyword>
<dbReference type="OrthoDB" id="448280at2759"/>
<dbReference type="Proteomes" id="UP000218231">
    <property type="component" value="Unassembled WGS sequence"/>
</dbReference>
<gene>
    <name evidence="7" type="ORF">WR25_19339</name>
</gene>
<proteinExistence type="predicted"/>
<dbReference type="Pfam" id="PF02535">
    <property type="entry name" value="Zip"/>
    <property type="match status" value="1"/>
</dbReference>
<feature type="transmembrane region" description="Helical" evidence="6">
    <location>
        <begin position="439"/>
        <end position="457"/>
    </location>
</feature>
<feature type="transmembrane region" description="Helical" evidence="6">
    <location>
        <begin position="6"/>
        <end position="29"/>
    </location>
</feature>
<dbReference type="GO" id="GO:0005385">
    <property type="term" value="F:zinc ion transmembrane transporter activity"/>
    <property type="evidence" value="ECO:0007669"/>
    <property type="project" value="TreeGrafter"/>
</dbReference>
<feature type="transmembrane region" description="Helical" evidence="6">
    <location>
        <begin position="340"/>
        <end position="360"/>
    </location>
</feature>
<dbReference type="PANTHER" id="PTHR11040">
    <property type="entry name" value="ZINC/IRON TRANSPORTER"/>
    <property type="match status" value="1"/>
</dbReference>
<feature type="transmembrane region" description="Helical" evidence="6">
    <location>
        <begin position="406"/>
        <end position="427"/>
    </location>
</feature>
<comment type="subcellular location">
    <subcellularLocation>
        <location evidence="1">Membrane</location>
        <topology evidence="1">Multi-pass membrane protein</topology>
    </subcellularLocation>
</comment>
<keyword evidence="2 6" id="KW-0812">Transmembrane</keyword>
<evidence type="ECO:0000313" key="7">
    <source>
        <dbReference type="EMBL" id="PAV68159.1"/>
    </source>
</evidence>
<evidence type="ECO:0000256" key="6">
    <source>
        <dbReference type="SAM" id="Phobius"/>
    </source>
</evidence>
<evidence type="ECO:0000256" key="4">
    <source>
        <dbReference type="ARBA" id="ARBA00023136"/>
    </source>
</evidence>
<dbReference type="GO" id="GO:0005886">
    <property type="term" value="C:plasma membrane"/>
    <property type="evidence" value="ECO:0007669"/>
    <property type="project" value="TreeGrafter"/>
</dbReference>
<keyword evidence="3 6" id="KW-1133">Transmembrane helix</keyword>
<evidence type="ECO:0000256" key="3">
    <source>
        <dbReference type="ARBA" id="ARBA00022989"/>
    </source>
</evidence>
<accession>A0A2A2K2W9</accession>
<feature type="transmembrane region" description="Helical" evidence="6">
    <location>
        <begin position="92"/>
        <end position="111"/>
    </location>
</feature>
<organism evidence="7 8">
    <name type="scientific">Diploscapter pachys</name>
    <dbReference type="NCBI Taxonomy" id="2018661"/>
    <lineage>
        <taxon>Eukaryota</taxon>
        <taxon>Metazoa</taxon>
        <taxon>Ecdysozoa</taxon>
        <taxon>Nematoda</taxon>
        <taxon>Chromadorea</taxon>
        <taxon>Rhabditida</taxon>
        <taxon>Rhabditina</taxon>
        <taxon>Rhabditomorpha</taxon>
        <taxon>Rhabditoidea</taxon>
        <taxon>Rhabditidae</taxon>
        <taxon>Diploscapter</taxon>
    </lineage>
</organism>
<evidence type="ECO:0000313" key="8">
    <source>
        <dbReference type="Proteomes" id="UP000218231"/>
    </source>
</evidence>
<dbReference type="EMBL" id="LIAE01009799">
    <property type="protein sequence ID" value="PAV68157.1"/>
    <property type="molecule type" value="Genomic_DNA"/>
</dbReference>
<sequence>MNLIVLKLIFLVVMIVGVVLAGLLPLRLLRYLRRSAAVASTSQQHRNVSLILCLLTCFSGGVFLATCFLHLFPELVENLEDLESKYGQTFHFDYPVAELLSCLGFFVLFLIEEVVILAIPSMAHGHSHGTHALAAEHSVPPSNDAGCCMTTTSYVQAAGGYASDNKEYLKIDTCADDPMIDGEMIKENEETAGHCQKHCPLTVHTRNRRQTDSGRQSPECNAQSDQYRVLRSYGSCIPYTTREMSIDCAELPLLKRQRQFFSEADAAYGFNSHFTALTVAEPERCETNCENVKEDPPILMKSQPHAHSHGVRSITFVLALSIHEFIEGIAFGVVPNETETTALFISLMIHKLIVSFSLGLQLARTHAHQLKWVIVSIFILSLTSPIGALLGMLLKEAATDSMWKDVMITTLQGLAVGTFLYVTFFEVLIHERDNEHPNLLKLLVMFAGFTIIGLLRLQDNGHTHGHHLGNETLPRSMEIGNYSGHDHSHH</sequence>
<feature type="transmembrane region" description="Helical" evidence="6">
    <location>
        <begin position="372"/>
        <end position="394"/>
    </location>
</feature>
<evidence type="ECO:0008006" key="9">
    <source>
        <dbReference type="Google" id="ProtNLM"/>
    </source>
</evidence>
<keyword evidence="8" id="KW-1185">Reference proteome</keyword>
<evidence type="ECO:0000256" key="5">
    <source>
        <dbReference type="SAM" id="MobiDB-lite"/>
    </source>
</evidence>
<reference evidence="7 8" key="1">
    <citation type="journal article" date="2017" name="Curr. Biol.">
        <title>Genome architecture and evolution of a unichromosomal asexual nematode.</title>
        <authorList>
            <person name="Fradin H."/>
            <person name="Zegar C."/>
            <person name="Gutwein M."/>
            <person name="Lucas J."/>
            <person name="Kovtun M."/>
            <person name="Corcoran D."/>
            <person name="Baugh L.R."/>
            <person name="Kiontke K."/>
            <person name="Gunsalus K."/>
            <person name="Fitch D.H."/>
            <person name="Piano F."/>
        </authorList>
    </citation>
    <scope>NUCLEOTIDE SEQUENCE [LARGE SCALE GENOMIC DNA]</scope>
    <source>
        <strain evidence="7">PF1309</strain>
    </source>
</reference>
<evidence type="ECO:0000256" key="2">
    <source>
        <dbReference type="ARBA" id="ARBA00022692"/>
    </source>
</evidence>